<dbReference type="InterPro" id="IPR050271">
    <property type="entry name" value="UDP-glycosyltransferase"/>
</dbReference>
<keyword evidence="2 5" id="KW-0808">Transferase</keyword>
<keyword evidence="3" id="KW-0472">Membrane</keyword>
<organism evidence="5 6">
    <name type="scientific">Rhizophagus clarus</name>
    <dbReference type="NCBI Taxonomy" id="94130"/>
    <lineage>
        <taxon>Eukaryota</taxon>
        <taxon>Fungi</taxon>
        <taxon>Fungi incertae sedis</taxon>
        <taxon>Mucoromycota</taxon>
        <taxon>Glomeromycotina</taxon>
        <taxon>Glomeromycetes</taxon>
        <taxon>Glomerales</taxon>
        <taxon>Glomeraceae</taxon>
        <taxon>Rhizophagus</taxon>
    </lineage>
</organism>
<keyword evidence="4" id="KW-0732">Signal</keyword>
<dbReference type="Gene3D" id="3.40.50.2000">
    <property type="entry name" value="Glycogen Phosphorylase B"/>
    <property type="match status" value="2"/>
</dbReference>
<evidence type="ECO:0000256" key="3">
    <source>
        <dbReference type="SAM" id="Phobius"/>
    </source>
</evidence>
<dbReference type="Pfam" id="PF00201">
    <property type="entry name" value="UDPGT"/>
    <property type="match status" value="1"/>
</dbReference>
<sequence>MIKRKPILLLLILFLLNLVFYVNVTTATTQNYIPRKINFDRSGIPKNILVGSYAGGRSHVKPMLDVVAILIERGYNVTSLTSGRYEPSSEYPGLKQITLRNAELNLNSSNKFKIDEVFDYRLLPHIMDLSINDYKNNYEKYKNVAKEYNIDLFFCDVFINEACIDAANNLKKPVIAFTTTIQLMGPVPYKSDPFFGCDVELENKSFFERFWCAAIQPLIIGYTLKPSVNQLNDIRRRLNIKSQSKVSLALIDTFFGFEIPQTLPPNIQEIGPVLPKEYPPLTPELSDFINSRKRVLYVAFGTRYFTTTENNNKILQSLVEAINKKMVDGVIWPLVMTSKDSFYSTLNLTDGTQIQTLPILNNEHPHIHIIKFAPQFAILNHTNTKLFLNHAGAGSIHESLYTGTPMLTLPFGGDQMGNAQKLKSAGVALTLNKLYLDVNDILNKMSILLEDDKVKKNLKRLEVLTKINSKRKYRAADLIEYILHSSGLEEYVNDDFLNEWAPAGPRMGFIKANNLDVYGVILGIVLVLIGGIIFKLFSSYTSTPSFTVVKSKKA</sequence>
<dbReference type="SUPFAM" id="SSF53756">
    <property type="entry name" value="UDP-Glycosyltransferase/glycogen phosphorylase"/>
    <property type="match status" value="1"/>
</dbReference>
<keyword evidence="3" id="KW-1133">Transmembrane helix</keyword>
<accession>A0A8H3L3M3</accession>
<keyword evidence="3" id="KW-0812">Transmembrane</keyword>
<evidence type="ECO:0000256" key="1">
    <source>
        <dbReference type="ARBA" id="ARBA00022676"/>
    </source>
</evidence>
<proteinExistence type="predicted"/>
<dbReference type="EMBL" id="BLAL01000053">
    <property type="protein sequence ID" value="GES80862.1"/>
    <property type="molecule type" value="Genomic_DNA"/>
</dbReference>
<evidence type="ECO:0000313" key="6">
    <source>
        <dbReference type="Proteomes" id="UP000615446"/>
    </source>
</evidence>
<dbReference type="AlphaFoldDB" id="A0A8H3L3M3"/>
<dbReference type="PANTHER" id="PTHR48043">
    <property type="entry name" value="EG:EG0003.4 PROTEIN-RELATED"/>
    <property type="match status" value="1"/>
</dbReference>
<gene>
    <name evidence="5" type="ORF">RCL2_000812300</name>
</gene>
<keyword evidence="1" id="KW-0328">Glycosyltransferase</keyword>
<evidence type="ECO:0000313" key="5">
    <source>
        <dbReference type="EMBL" id="GES80862.1"/>
    </source>
</evidence>
<dbReference type="CDD" id="cd03784">
    <property type="entry name" value="GT1_Gtf-like"/>
    <property type="match status" value="1"/>
</dbReference>
<feature type="transmembrane region" description="Helical" evidence="3">
    <location>
        <begin position="517"/>
        <end position="537"/>
    </location>
</feature>
<dbReference type="PANTHER" id="PTHR48043:SF145">
    <property type="entry name" value="FI06409P-RELATED"/>
    <property type="match status" value="1"/>
</dbReference>
<evidence type="ECO:0000256" key="4">
    <source>
        <dbReference type="SAM" id="SignalP"/>
    </source>
</evidence>
<dbReference type="Proteomes" id="UP000615446">
    <property type="component" value="Unassembled WGS sequence"/>
</dbReference>
<dbReference type="OrthoDB" id="5835829at2759"/>
<feature type="chain" id="PRO_5034415570" evidence="4">
    <location>
        <begin position="28"/>
        <end position="554"/>
    </location>
</feature>
<feature type="signal peptide" evidence="4">
    <location>
        <begin position="1"/>
        <end position="27"/>
    </location>
</feature>
<protein>
    <submittedName>
        <fullName evidence="5">Glycosyltransferase family 1 protein</fullName>
    </submittedName>
</protein>
<dbReference type="GO" id="GO:0008194">
    <property type="term" value="F:UDP-glycosyltransferase activity"/>
    <property type="evidence" value="ECO:0007669"/>
    <property type="project" value="InterPro"/>
</dbReference>
<reference evidence="5" key="1">
    <citation type="submission" date="2019-10" db="EMBL/GenBank/DDBJ databases">
        <title>Conservation and host-specific expression of non-tandemly repeated heterogenous ribosome RNA gene in arbuscular mycorrhizal fungi.</title>
        <authorList>
            <person name="Maeda T."/>
            <person name="Kobayashi Y."/>
            <person name="Nakagawa T."/>
            <person name="Ezawa T."/>
            <person name="Yamaguchi K."/>
            <person name="Bino T."/>
            <person name="Nishimoto Y."/>
            <person name="Shigenobu S."/>
            <person name="Kawaguchi M."/>
        </authorList>
    </citation>
    <scope>NUCLEOTIDE SEQUENCE</scope>
    <source>
        <strain evidence="5">HR1</strain>
    </source>
</reference>
<name>A0A8H3L3M3_9GLOM</name>
<evidence type="ECO:0000256" key="2">
    <source>
        <dbReference type="ARBA" id="ARBA00022679"/>
    </source>
</evidence>
<comment type="caution">
    <text evidence="5">The sequence shown here is derived from an EMBL/GenBank/DDBJ whole genome shotgun (WGS) entry which is preliminary data.</text>
</comment>
<dbReference type="InterPro" id="IPR002213">
    <property type="entry name" value="UDP_glucos_trans"/>
</dbReference>